<evidence type="ECO:0000313" key="3">
    <source>
        <dbReference type="Proteomes" id="UP000452188"/>
    </source>
</evidence>
<evidence type="ECO:0000313" key="2">
    <source>
        <dbReference type="EMBL" id="MRH81095.1"/>
    </source>
</evidence>
<protein>
    <submittedName>
        <fullName evidence="2">Uncharacterized protein</fullName>
    </submittedName>
</protein>
<reference evidence="3 4" key="1">
    <citation type="submission" date="2019-11" db="EMBL/GenBank/DDBJ databases">
        <title>Draft genome sequence of 12 host-associated Lactobacillus reuteri rodent strains.</title>
        <authorList>
            <person name="Zhang S."/>
            <person name="Ozcam M."/>
            <person name="Van Pijkeren J.P."/>
        </authorList>
    </citation>
    <scope>NUCLEOTIDE SEQUENCE [LARGE SCALE GENOMIC DNA]</scope>
    <source>
        <strain evidence="1 3">6799jm-1</strain>
        <strain evidence="2 4">CR</strain>
    </source>
</reference>
<dbReference type="EMBL" id="WJMX01000030">
    <property type="protein sequence ID" value="MRH81095.1"/>
    <property type="molecule type" value="Genomic_DNA"/>
</dbReference>
<evidence type="ECO:0000313" key="4">
    <source>
        <dbReference type="Proteomes" id="UP000470878"/>
    </source>
</evidence>
<dbReference type="Proteomes" id="UP000470878">
    <property type="component" value="Unassembled WGS sequence"/>
</dbReference>
<dbReference type="Proteomes" id="UP000452188">
    <property type="component" value="Unassembled WGS sequence"/>
</dbReference>
<dbReference type="AlphaFoldDB" id="A0A1C1ZJH3"/>
<comment type="caution">
    <text evidence="2">The sequence shown here is derived from an EMBL/GenBank/DDBJ whole genome shotgun (WGS) entry which is preliminary data.</text>
</comment>
<organism evidence="2 4">
    <name type="scientific">Limosilactobacillus reuteri</name>
    <name type="common">Lactobacillus reuteri</name>
    <dbReference type="NCBI Taxonomy" id="1598"/>
    <lineage>
        <taxon>Bacteria</taxon>
        <taxon>Bacillati</taxon>
        <taxon>Bacillota</taxon>
        <taxon>Bacilli</taxon>
        <taxon>Lactobacillales</taxon>
        <taxon>Lactobacillaceae</taxon>
        <taxon>Limosilactobacillus</taxon>
    </lineage>
</organism>
<name>A0A1C1ZJH3_LIMRT</name>
<gene>
    <name evidence="2" type="ORF">GIX77_10035</name>
    <name evidence="1" type="ORF">GIX79_04445</name>
</gene>
<proteinExistence type="predicted"/>
<accession>A0A1C1ZJH3</accession>
<evidence type="ECO:0000313" key="1">
    <source>
        <dbReference type="EMBL" id="MRG75021.1"/>
    </source>
</evidence>
<dbReference type="EMBL" id="WJMV01000012">
    <property type="protein sequence ID" value="MRG75021.1"/>
    <property type="molecule type" value="Genomic_DNA"/>
</dbReference>
<dbReference type="RefSeq" id="WP_019253323.1">
    <property type="nucleotide sequence ID" value="NZ_CAJSZG010000034.1"/>
</dbReference>
<sequence length="253" mass="28701">MSFLKKFLKLIPSSLVKNKDSNNWKLAKLYTSRLDEINETLDNIEFYRNVENAKGKLLDNLGDKYGVKRGPVDDNFYRMMIKSKIANRKGDTTVNGVLRTMQNALGISVKDVRLRPVLLPNGEREPLAIRLNSVPMRFARSEYEQEFMIHQIESIIAAGVRLQDLQFTATAVGHFELGTTMASIEVYEFDDSKDYNRKASGRFDLGTTVFSTETVDLTDQYNTSIKTSGKAELGTTNISVEMYVITEEKKEGK</sequence>